<evidence type="ECO:0000256" key="6">
    <source>
        <dbReference type="ARBA" id="ARBA00023098"/>
    </source>
</evidence>
<keyword evidence="3 10" id="KW-0808">Transferase</keyword>
<evidence type="ECO:0000256" key="5">
    <source>
        <dbReference type="ARBA" id="ARBA00022989"/>
    </source>
</evidence>
<comment type="pathway">
    <text evidence="10">Lipid metabolism; phospholipid metabolism.</text>
</comment>
<protein>
    <recommendedName>
        <fullName evidence="10">Glycerol-3-phosphate acyltransferase</fullName>
    </recommendedName>
    <alternativeName>
        <fullName evidence="10">Acyl-PO4 G3P acyltransferase</fullName>
    </alternativeName>
    <alternativeName>
        <fullName evidence="10">Acyl-phosphate--glycerol-3-phosphate acyltransferase</fullName>
    </alternativeName>
    <alternativeName>
        <fullName evidence="10">G3P acyltransferase</fullName>
        <shortName evidence="10">GPAT</shortName>
        <ecNumber evidence="10">2.3.1.275</ecNumber>
    </alternativeName>
    <alternativeName>
        <fullName evidence="10">Lysophosphatidic acid synthase</fullName>
        <shortName evidence="10">LPA synthase</shortName>
    </alternativeName>
</protein>
<organism evidence="11 12">
    <name type="scientific">Candidatus Woykebacteria bacterium RBG_13_40_7b</name>
    <dbReference type="NCBI Taxonomy" id="1802594"/>
    <lineage>
        <taxon>Bacteria</taxon>
        <taxon>Candidatus Woykeibacteriota</taxon>
    </lineage>
</organism>
<dbReference type="AlphaFoldDB" id="A0A1G1WAJ9"/>
<comment type="function">
    <text evidence="10">Catalyzes the transfer of an acyl group from acyl-phosphate (acyl-PO(4)) to glycerol-3-phosphate (G3P) to form lysophosphatidic acid (LPA). This enzyme utilizes acyl-phosphate as fatty acyl donor, but not acyl-CoA or acyl-ACP.</text>
</comment>
<evidence type="ECO:0000256" key="4">
    <source>
        <dbReference type="ARBA" id="ARBA00022692"/>
    </source>
</evidence>
<dbReference type="HAMAP" id="MF_01043">
    <property type="entry name" value="PlsY"/>
    <property type="match status" value="1"/>
</dbReference>
<keyword evidence="1 10" id="KW-1003">Cell membrane</keyword>
<comment type="subcellular location">
    <subcellularLocation>
        <location evidence="10">Cell membrane</location>
        <topology evidence="10">Multi-pass membrane protein</topology>
    </subcellularLocation>
</comment>
<proteinExistence type="inferred from homology"/>
<dbReference type="GO" id="GO:0008654">
    <property type="term" value="P:phospholipid biosynthetic process"/>
    <property type="evidence" value="ECO:0007669"/>
    <property type="project" value="UniProtKB-UniRule"/>
</dbReference>
<dbReference type="GO" id="GO:0005886">
    <property type="term" value="C:plasma membrane"/>
    <property type="evidence" value="ECO:0007669"/>
    <property type="project" value="UniProtKB-SubCell"/>
</dbReference>
<evidence type="ECO:0000313" key="11">
    <source>
        <dbReference type="EMBL" id="OGY24703.1"/>
    </source>
</evidence>
<dbReference type="Pfam" id="PF02660">
    <property type="entry name" value="G3P_acyltransf"/>
    <property type="match status" value="1"/>
</dbReference>
<keyword evidence="6 10" id="KW-0443">Lipid metabolism</keyword>
<evidence type="ECO:0000256" key="3">
    <source>
        <dbReference type="ARBA" id="ARBA00022679"/>
    </source>
</evidence>
<keyword evidence="4 10" id="KW-0812">Transmembrane</keyword>
<dbReference type="GO" id="GO:0043772">
    <property type="term" value="F:acyl-phosphate glycerol-3-phosphate acyltransferase activity"/>
    <property type="evidence" value="ECO:0007669"/>
    <property type="project" value="UniProtKB-UniRule"/>
</dbReference>
<comment type="subunit">
    <text evidence="10">Probably interacts with PlsX.</text>
</comment>
<dbReference type="Proteomes" id="UP000177103">
    <property type="component" value="Unassembled WGS sequence"/>
</dbReference>
<comment type="catalytic activity">
    <reaction evidence="10">
        <text>an acyl phosphate + sn-glycerol 3-phosphate = a 1-acyl-sn-glycero-3-phosphate + phosphate</text>
        <dbReference type="Rhea" id="RHEA:34075"/>
        <dbReference type="ChEBI" id="CHEBI:43474"/>
        <dbReference type="ChEBI" id="CHEBI:57597"/>
        <dbReference type="ChEBI" id="CHEBI:57970"/>
        <dbReference type="ChEBI" id="CHEBI:59918"/>
        <dbReference type="EC" id="2.3.1.275"/>
    </reaction>
</comment>
<evidence type="ECO:0000256" key="9">
    <source>
        <dbReference type="ARBA" id="ARBA00023264"/>
    </source>
</evidence>
<sequence length="208" mass="22931">MQETTWIVASYLIGSIPFGFLVSKVTKGIDVRILKSRKQSGSAILKEVGLVQGLATWVLDFLKGTVVVLVARLFLFSETGLILSGIFAILGQNYPIFLKFYGGRGIATTLGAMITLEPRLTLIAAVPFLAITALLDGALGTLALFLTFIVFAYLFQVPSYILTFGLAAFVIALFSRVFGGRYFLQEAEDKSEVFFNLLLFDRPRRKKI</sequence>
<feature type="transmembrane region" description="Helical" evidence="10">
    <location>
        <begin position="122"/>
        <end position="155"/>
    </location>
</feature>
<evidence type="ECO:0000256" key="10">
    <source>
        <dbReference type="HAMAP-Rule" id="MF_01043"/>
    </source>
</evidence>
<dbReference type="PANTHER" id="PTHR30309:SF0">
    <property type="entry name" value="GLYCEROL-3-PHOSPHATE ACYLTRANSFERASE-RELATED"/>
    <property type="match status" value="1"/>
</dbReference>
<gene>
    <name evidence="10" type="primary">plsY</name>
    <name evidence="11" type="ORF">A2Y57_00510</name>
</gene>
<feature type="transmembrane region" description="Helical" evidence="10">
    <location>
        <begin position="161"/>
        <end position="184"/>
    </location>
</feature>
<keyword evidence="9 10" id="KW-1208">Phospholipid metabolism</keyword>
<dbReference type="SMART" id="SM01207">
    <property type="entry name" value="G3P_acyltransf"/>
    <property type="match status" value="1"/>
</dbReference>
<reference evidence="11 12" key="1">
    <citation type="journal article" date="2016" name="Nat. Commun.">
        <title>Thousands of microbial genomes shed light on interconnected biogeochemical processes in an aquifer system.</title>
        <authorList>
            <person name="Anantharaman K."/>
            <person name="Brown C.T."/>
            <person name="Hug L.A."/>
            <person name="Sharon I."/>
            <person name="Castelle C.J."/>
            <person name="Probst A.J."/>
            <person name="Thomas B.C."/>
            <person name="Singh A."/>
            <person name="Wilkins M.J."/>
            <person name="Karaoz U."/>
            <person name="Brodie E.L."/>
            <person name="Williams K.H."/>
            <person name="Hubbard S.S."/>
            <person name="Banfield J.F."/>
        </authorList>
    </citation>
    <scope>NUCLEOTIDE SEQUENCE [LARGE SCALE GENOMIC DNA]</scope>
</reference>
<evidence type="ECO:0000256" key="2">
    <source>
        <dbReference type="ARBA" id="ARBA00022516"/>
    </source>
</evidence>
<accession>A0A1G1WAJ9</accession>
<evidence type="ECO:0000256" key="8">
    <source>
        <dbReference type="ARBA" id="ARBA00023209"/>
    </source>
</evidence>
<name>A0A1G1WAJ9_9BACT</name>
<dbReference type="InterPro" id="IPR003811">
    <property type="entry name" value="G3P_acylTferase_PlsY"/>
</dbReference>
<feature type="transmembrane region" description="Helical" evidence="10">
    <location>
        <begin position="6"/>
        <end position="27"/>
    </location>
</feature>
<dbReference type="EMBL" id="MHCQ01000017">
    <property type="protein sequence ID" value="OGY24703.1"/>
    <property type="molecule type" value="Genomic_DNA"/>
</dbReference>
<comment type="caution">
    <text evidence="11">The sequence shown here is derived from an EMBL/GenBank/DDBJ whole genome shotgun (WGS) entry which is preliminary data.</text>
</comment>
<keyword evidence="5 10" id="KW-1133">Transmembrane helix</keyword>
<dbReference type="UniPathway" id="UPA00085"/>
<dbReference type="EC" id="2.3.1.275" evidence="10"/>
<keyword evidence="2 10" id="KW-0444">Lipid biosynthesis</keyword>
<dbReference type="PANTHER" id="PTHR30309">
    <property type="entry name" value="INNER MEMBRANE PROTEIN YGIH"/>
    <property type="match status" value="1"/>
</dbReference>
<keyword evidence="8 10" id="KW-0594">Phospholipid biosynthesis</keyword>
<evidence type="ECO:0000256" key="7">
    <source>
        <dbReference type="ARBA" id="ARBA00023136"/>
    </source>
</evidence>
<evidence type="ECO:0000256" key="1">
    <source>
        <dbReference type="ARBA" id="ARBA00022475"/>
    </source>
</evidence>
<evidence type="ECO:0000313" key="12">
    <source>
        <dbReference type="Proteomes" id="UP000177103"/>
    </source>
</evidence>
<comment type="caution">
    <text evidence="10">Lacks conserved residue(s) required for the propagation of feature annotation.</text>
</comment>
<keyword evidence="7 10" id="KW-0472">Membrane</keyword>
<comment type="similarity">
    <text evidence="10">Belongs to the PlsY family.</text>
</comment>